<feature type="compositionally biased region" description="Basic and acidic residues" evidence="1">
    <location>
        <begin position="45"/>
        <end position="54"/>
    </location>
</feature>
<feature type="region of interest" description="Disordered" evidence="1">
    <location>
        <begin position="45"/>
        <end position="65"/>
    </location>
</feature>
<dbReference type="AlphaFoldDB" id="A0A9W9T5F1"/>
<gene>
    <name evidence="2" type="ORF">N7472_000338</name>
</gene>
<dbReference type="OrthoDB" id="4376790at2759"/>
<reference evidence="2" key="1">
    <citation type="submission" date="2022-11" db="EMBL/GenBank/DDBJ databases">
        <authorList>
            <person name="Petersen C."/>
        </authorList>
    </citation>
    <scope>NUCLEOTIDE SEQUENCE</scope>
    <source>
        <strain evidence="2">IBT 16849</strain>
    </source>
</reference>
<evidence type="ECO:0000313" key="3">
    <source>
        <dbReference type="Proteomes" id="UP001150879"/>
    </source>
</evidence>
<accession>A0A9W9T5F1</accession>
<dbReference type="EMBL" id="JAPQKP010000001">
    <property type="protein sequence ID" value="KAJ5210199.1"/>
    <property type="molecule type" value="Genomic_DNA"/>
</dbReference>
<feature type="non-terminal residue" evidence="2">
    <location>
        <position position="65"/>
    </location>
</feature>
<name>A0A9W9T5F1_9EURO</name>
<proteinExistence type="predicted"/>
<keyword evidence="3" id="KW-1185">Reference proteome</keyword>
<feature type="compositionally biased region" description="Polar residues" evidence="1">
    <location>
        <begin position="56"/>
        <end position="65"/>
    </location>
</feature>
<protein>
    <submittedName>
        <fullName evidence="2">Uncharacterized protein</fullName>
    </submittedName>
</protein>
<evidence type="ECO:0000313" key="2">
    <source>
        <dbReference type="EMBL" id="KAJ5210199.1"/>
    </source>
</evidence>
<reference evidence="2" key="2">
    <citation type="journal article" date="2023" name="IMA Fungus">
        <title>Comparative genomic study of the Penicillium genus elucidates a diverse pangenome and 15 lateral gene transfer events.</title>
        <authorList>
            <person name="Petersen C."/>
            <person name="Sorensen T."/>
            <person name="Nielsen M.R."/>
            <person name="Sondergaard T.E."/>
            <person name="Sorensen J.L."/>
            <person name="Fitzpatrick D.A."/>
            <person name="Frisvad J.C."/>
            <person name="Nielsen K.L."/>
        </authorList>
    </citation>
    <scope>NUCLEOTIDE SEQUENCE</scope>
    <source>
        <strain evidence="2">IBT 16849</strain>
    </source>
</reference>
<comment type="caution">
    <text evidence="2">The sequence shown here is derived from an EMBL/GenBank/DDBJ whole genome shotgun (WGS) entry which is preliminary data.</text>
</comment>
<sequence length="65" mass="7617">KYRKIASYLRSEKGKKVEITNFLQKEEDKLEDKPGDTIEVIIEDKPEDIPDERPLPTNTSIREKT</sequence>
<evidence type="ECO:0000256" key="1">
    <source>
        <dbReference type="SAM" id="MobiDB-lite"/>
    </source>
</evidence>
<dbReference type="Proteomes" id="UP001150879">
    <property type="component" value="Unassembled WGS sequence"/>
</dbReference>
<organism evidence="2 3">
    <name type="scientific">Penicillium cf. griseofulvum</name>
    <dbReference type="NCBI Taxonomy" id="2972120"/>
    <lineage>
        <taxon>Eukaryota</taxon>
        <taxon>Fungi</taxon>
        <taxon>Dikarya</taxon>
        <taxon>Ascomycota</taxon>
        <taxon>Pezizomycotina</taxon>
        <taxon>Eurotiomycetes</taxon>
        <taxon>Eurotiomycetidae</taxon>
        <taxon>Eurotiales</taxon>
        <taxon>Aspergillaceae</taxon>
        <taxon>Penicillium</taxon>
    </lineage>
</organism>